<dbReference type="RefSeq" id="WP_306633663.1">
    <property type="nucleotide sequence ID" value="NZ_JAUSXB010000001.1"/>
</dbReference>
<name>A0ABU0PHA4_9MICC</name>
<dbReference type="EMBL" id="JAUSXB010000001">
    <property type="protein sequence ID" value="MDQ0672947.1"/>
    <property type="molecule type" value="Genomic_DNA"/>
</dbReference>
<sequence length="467" mass="52398">MGLKELTSNLIVSTLGQLGKKKSATMTLDELWTSGSSLFNRGGTKLTNTRAYMQQYLDWVYAAASTIAKDTSQIDYRAYANRGSTKTGKMAGRLLKHQGSYKAFLRSQPTLEELDNHILLDLLDHPNVVMDGQRFQELTDLHMVLAGEAFWGVLRNGLGKAEQLWPMMPHLMKHVVGDDGAVTGWVYRVNGKDIPWEAADVVHFPLTDPNNIYRGMSVVRAAARAIETDAHAADWNRNFFFNSARPDLALETDSTLTPQVFERMKEQWNDEYQGTSNSHKVAILEAGLKLNKLTMTQKEMDFLESRKYNRDQILAMFGVSRVMLGLIEGDGRSNMEAAEYNHAKRVVRPLMARKASIINHRLAPEYDAKLIIGFTDPVPEDKEFLLKERKESINLYKTVNEIRAELGDEGINGGDTLFVPNTLRPIEQAILPPEPVPVDLPADDTEGKKSLGKQWLEASTKTKTNAS</sequence>
<gene>
    <name evidence="2" type="ORF">QFZ36_000508</name>
</gene>
<evidence type="ECO:0000313" key="2">
    <source>
        <dbReference type="EMBL" id="MDQ0672947.1"/>
    </source>
</evidence>
<dbReference type="InterPro" id="IPR006944">
    <property type="entry name" value="Phage/GTA_portal"/>
</dbReference>
<dbReference type="Proteomes" id="UP001236806">
    <property type="component" value="Unassembled WGS sequence"/>
</dbReference>
<accession>A0ABU0PHA4</accession>
<feature type="region of interest" description="Disordered" evidence="1">
    <location>
        <begin position="432"/>
        <end position="467"/>
    </location>
</feature>
<comment type="caution">
    <text evidence="2">The sequence shown here is derived from an EMBL/GenBank/DDBJ whole genome shotgun (WGS) entry which is preliminary data.</text>
</comment>
<keyword evidence="3" id="KW-1185">Reference proteome</keyword>
<organism evidence="2 3">
    <name type="scientific">Pseudarthrobacter siccitolerans</name>
    <dbReference type="NCBI Taxonomy" id="861266"/>
    <lineage>
        <taxon>Bacteria</taxon>
        <taxon>Bacillati</taxon>
        <taxon>Actinomycetota</taxon>
        <taxon>Actinomycetes</taxon>
        <taxon>Micrococcales</taxon>
        <taxon>Micrococcaceae</taxon>
        <taxon>Pseudarthrobacter</taxon>
    </lineage>
</organism>
<dbReference type="Pfam" id="PF04860">
    <property type="entry name" value="Phage_portal"/>
    <property type="match status" value="1"/>
</dbReference>
<evidence type="ECO:0000313" key="3">
    <source>
        <dbReference type="Proteomes" id="UP001236806"/>
    </source>
</evidence>
<protein>
    <submittedName>
        <fullName evidence="2">HK97 family phage portal protein</fullName>
    </submittedName>
</protein>
<evidence type="ECO:0000256" key="1">
    <source>
        <dbReference type="SAM" id="MobiDB-lite"/>
    </source>
</evidence>
<feature type="compositionally biased region" description="Polar residues" evidence="1">
    <location>
        <begin position="457"/>
        <end position="467"/>
    </location>
</feature>
<proteinExistence type="predicted"/>
<reference evidence="2 3" key="1">
    <citation type="submission" date="2023-07" db="EMBL/GenBank/DDBJ databases">
        <title>Comparative genomics of wheat-associated soil bacteria to identify genetic determinants of phenazine resistance.</title>
        <authorList>
            <person name="Mouncey N."/>
        </authorList>
    </citation>
    <scope>NUCLEOTIDE SEQUENCE [LARGE SCALE GENOMIC DNA]</scope>
    <source>
        <strain evidence="2 3">W1I3</strain>
    </source>
</reference>